<reference evidence="1" key="1">
    <citation type="submission" date="2021-01" db="UniProtKB">
        <authorList>
            <consortium name="EnsemblMetazoa"/>
        </authorList>
    </citation>
    <scope>IDENTIFICATION</scope>
</reference>
<evidence type="ECO:0000313" key="1">
    <source>
        <dbReference type="EnsemblMetazoa" id="XP_022649474"/>
    </source>
</evidence>
<dbReference type="AlphaFoldDB" id="A0A7M7JB65"/>
<dbReference type="InParanoid" id="A0A7M7JB65"/>
<dbReference type="EnsemblMetazoa" id="XM_022793739">
    <property type="protein sequence ID" value="XP_022649474"/>
    <property type="gene ID" value="LOC111245405"/>
</dbReference>
<dbReference type="KEGG" id="vde:111245405"/>
<proteinExistence type="predicted"/>
<dbReference type="GeneID" id="111245405"/>
<sequence>MAVPLDRLAVPPVYVVTLKDVDERPICEAQVYPEQFSFLQGRWRYMSHNLACYGLLYYVIKLNEGIAIFVYHSNSPVATMKASAHVSVAFLLVPYSHSGNCRFVTYRKRARCIVVFQN</sequence>
<evidence type="ECO:0000313" key="2">
    <source>
        <dbReference type="Proteomes" id="UP000594260"/>
    </source>
</evidence>
<accession>A0A7M7JB65</accession>
<dbReference type="RefSeq" id="XP_022649474.1">
    <property type="nucleotide sequence ID" value="XM_022793739.1"/>
</dbReference>
<keyword evidence="2" id="KW-1185">Reference proteome</keyword>
<dbReference type="Proteomes" id="UP000594260">
    <property type="component" value="Unplaced"/>
</dbReference>
<protein>
    <submittedName>
        <fullName evidence="1">Uncharacterized protein</fullName>
    </submittedName>
</protein>
<organism evidence="1 2">
    <name type="scientific">Varroa destructor</name>
    <name type="common">Honeybee mite</name>
    <dbReference type="NCBI Taxonomy" id="109461"/>
    <lineage>
        <taxon>Eukaryota</taxon>
        <taxon>Metazoa</taxon>
        <taxon>Ecdysozoa</taxon>
        <taxon>Arthropoda</taxon>
        <taxon>Chelicerata</taxon>
        <taxon>Arachnida</taxon>
        <taxon>Acari</taxon>
        <taxon>Parasitiformes</taxon>
        <taxon>Mesostigmata</taxon>
        <taxon>Gamasina</taxon>
        <taxon>Dermanyssoidea</taxon>
        <taxon>Varroidae</taxon>
        <taxon>Varroa</taxon>
    </lineage>
</organism>
<name>A0A7M7JB65_VARDE</name>